<name>A0AA41MFU1_SCICA</name>
<keyword evidence="2" id="KW-1064">Adaptive immunity</keyword>
<dbReference type="InterPro" id="IPR013106">
    <property type="entry name" value="Ig_V-set"/>
</dbReference>
<dbReference type="PANTHER" id="PTHR23266">
    <property type="entry name" value="IMMUNOGLOBULIN HEAVY CHAIN"/>
    <property type="match status" value="1"/>
</dbReference>
<organism evidence="6 7">
    <name type="scientific">Sciurus carolinensis</name>
    <name type="common">Eastern gray squirrel</name>
    <dbReference type="NCBI Taxonomy" id="30640"/>
    <lineage>
        <taxon>Eukaryota</taxon>
        <taxon>Metazoa</taxon>
        <taxon>Chordata</taxon>
        <taxon>Craniata</taxon>
        <taxon>Vertebrata</taxon>
        <taxon>Euteleostomi</taxon>
        <taxon>Mammalia</taxon>
        <taxon>Eutheria</taxon>
        <taxon>Euarchontoglires</taxon>
        <taxon>Glires</taxon>
        <taxon>Rodentia</taxon>
        <taxon>Sciuromorpha</taxon>
        <taxon>Sciuridae</taxon>
        <taxon>Sciurinae</taxon>
        <taxon>Sciurini</taxon>
        <taxon>Sciurus</taxon>
    </lineage>
</organism>
<comment type="caution">
    <text evidence="6">The sequence shown here is derived from an EMBL/GenBank/DDBJ whole genome shotgun (WGS) entry which is preliminary data.</text>
</comment>
<dbReference type="SUPFAM" id="SSF48726">
    <property type="entry name" value="Immunoglobulin"/>
    <property type="match status" value="1"/>
</dbReference>
<dbReference type="PROSITE" id="PS50835">
    <property type="entry name" value="IG_LIKE"/>
    <property type="match status" value="1"/>
</dbReference>
<dbReference type="SMART" id="SM00406">
    <property type="entry name" value="IGv"/>
    <property type="match status" value="1"/>
</dbReference>
<evidence type="ECO:0000256" key="3">
    <source>
        <dbReference type="ARBA" id="ARBA00043265"/>
    </source>
</evidence>
<dbReference type="EMBL" id="JAATJV010158450">
    <property type="protein sequence ID" value="MBZ3871000.1"/>
    <property type="molecule type" value="Genomic_DNA"/>
</dbReference>
<dbReference type="InterPro" id="IPR050199">
    <property type="entry name" value="IgHV"/>
</dbReference>
<dbReference type="GO" id="GO:0002250">
    <property type="term" value="P:adaptive immune response"/>
    <property type="evidence" value="ECO:0007669"/>
    <property type="project" value="UniProtKB-KW"/>
</dbReference>
<keyword evidence="7" id="KW-1185">Reference proteome</keyword>
<evidence type="ECO:0000259" key="5">
    <source>
        <dbReference type="PROSITE" id="PS50835"/>
    </source>
</evidence>
<dbReference type="AlphaFoldDB" id="A0AA41MFU1"/>
<gene>
    <name evidence="6" type="ORF">SUZIE_110750</name>
</gene>
<feature type="domain" description="Ig-like" evidence="5">
    <location>
        <begin position="14"/>
        <end position="116"/>
    </location>
</feature>
<dbReference type="GO" id="GO:0019814">
    <property type="term" value="C:immunoglobulin complex"/>
    <property type="evidence" value="ECO:0007669"/>
    <property type="project" value="UniProtKB-KW"/>
</dbReference>
<evidence type="ECO:0000313" key="7">
    <source>
        <dbReference type="Proteomes" id="UP001166674"/>
    </source>
</evidence>
<dbReference type="GO" id="GO:0005576">
    <property type="term" value="C:extracellular region"/>
    <property type="evidence" value="ECO:0007669"/>
    <property type="project" value="UniProtKB-ARBA"/>
</dbReference>
<dbReference type="InterPro" id="IPR036179">
    <property type="entry name" value="Ig-like_dom_sf"/>
</dbReference>
<sequence length="135" mass="14899">MRLLGLLLCLVTVPQGVLCQVQLKESGPGLVKPSQILSLNCAVSEFSITTSYYCWTWICQLTGKGLECMGLKFYDGSTNYSPSFTFRVSISRDTSKNQFSLQLTSLTTQDTTTYYCARDTVRGPQCEPDANLPTG</sequence>
<dbReference type="Gene3D" id="2.60.40.10">
    <property type="entry name" value="Immunoglobulins"/>
    <property type="match status" value="1"/>
</dbReference>
<protein>
    <submittedName>
        <fullName evidence="6">Ig heavy chain V region 3-6</fullName>
    </submittedName>
</protein>
<dbReference type="InterPro" id="IPR013783">
    <property type="entry name" value="Ig-like_fold"/>
</dbReference>
<keyword evidence="4" id="KW-0732">Signal</keyword>
<dbReference type="Pfam" id="PF07686">
    <property type="entry name" value="V-set"/>
    <property type="match status" value="1"/>
</dbReference>
<proteinExistence type="predicted"/>
<evidence type="ECO:0000256" key="2">
    <source>
        <dbReference type="ARBA" id="ARBA00023130"/>
    </source>
</evidence>
<keyword evidence="3" id="KW-1280">Immunoglobulin</keyword>
<dbReference type="Proteomes" id="UP001166674">
    <property type="component" value="Unassembled WGS sequence"/>
</dbReference>
<evidence type="ECO:0000313" key="6">
    <source>
        <dbReference type="EMBL" id="MBZ3871000.1"/>
    </source>
</evidence>
<dbReference type="InterPro" id="IPR007110">
    <property type="entry name" value="Ig-like_dom"/>
</dbReference>
<accession>A0AA41MFU1</accession>
<feature type="chain" id="PRO_5041373360" evidence="4">
    <location>
        <begin position="20"/>
        <end position="135"/>
    </location>
</feature>
<feature type="signal peptide" evidence="4">
    <location>
        <begin position="1"/>
        <end position="19"/>
    </location>
</feature>
<keyword evidence="1" id="KW-0391">Immunity</keyword>
<evidence type="ECO:0000256" key="4">
    <source>
        <dbReference type="SAM" id="SignalP"/>
    </source>
</evidence>
<reference evidence="6" key="1">
    <citation type="submission" date="2020-03" db="EMBL/GenBank/DDBJ databases">
        <title>Studies in the Genomics of Life Span.</title>
        <authorList>
            <person name="Glass D."/>
        </authorList>
    </citation>
    <scope>NUCLEOTIDE SEQUENCE</scope>
    <source>
        <strain evidence="6">SUZIE</strain>
        <tissue evidence="6">Muscle</tissue>
    </source>
</reference>
<evidence type="ECO:0000256" key="1">
    <source>
        <dbReference type="ARBA" id="ARBA00022859"/>
    </source>
</evidence>